<name>A0A2P2MNL4_RHIMU</name>
<evidence type="ECO:0000313" key="1">
    <source>
        <dbReference type="EMBL" id="MBX31793.1"/>
    </source>
</evidence>
<proteinExistence type="predicted"/>
<accession>A0A2P2MNL4</accession>
<organism evidence="1">
    <name type="scientific">Rhizophora mucronata</name>
    <name type="common">Asiatic mangrove</name>
    <dbReference type="NCBI Taxonomy" id="61149"/>
    <lineage>
        <taxon>Eukaryota</taxon>
        <taxon>Viridiplantae</taxon>
        <taxon>Streptophyta</taxon>
        <taxon>Embryophyta</taxon>
        <taxon>Tracheophyta</taxon>
        <taxon>Spermatophyta</taxon>
        <taxon>Magnoliopsida</taxon>
        <taxon>eudicotyledons</taxon>
        <taxon>Gunneridae</taxon>
        <taxon>Pentapetalae</taxon>
        <taxon>rosids</taxon>
        <taxon>fabids</taxon>
        <taxon>Malpighiales</taxon>
        <taxon>Rhizophoraceae</taxon>
        <taxon>Rhizophora</taxon>
    </lineage>
</organism>
<sequence>MRCLGWLGSLKPFDGFTLCYLKSFALHDLYVHLFIYILLPWYE</sequence>
<dbReference type="AlphaFoldDB" id="A0A2P2MNL4"/>
<protein>
    <submittedName>
        <fullName evidence="1">Uncharacterized protein</fullName>
    </submittedName>
</protein>
<dbReference type="EMBL" id="GGEC01051309">
    <property type="protein sequence ID" value="MBX31793.1"/>
    <property type="molecule type" value="Transcribed_RNA"/>
</dbReference>
<reference evidence="1" key="1">
    <citation type="submission" date="2018-02" db="EMBL/GenBank/DDBJ databases">
        <title>Rhizophora mucronata_Transcriptome.</title>
        <authorList>
            <person name="Meera S.P."/>
            <person name="Sreeshan A."/>
            <person name="Augustine A."/>
        </authorList>
    </citation>
    <scope>NUCLEOTIDE SEQUENCE</scope>
    <source>
        <tissue evidence="1">Leaf</tissue>
    </source>
</reference>